<dbReference type="InterPro" id="IPR002933">
    <property type="entry name" value="Peptidase_M20"/>
</dbReference>
<dbReference type="GO" id="GO:0019877">
    <property type="term" value="P:diaminopimelate biosynthetic process"/>
    <property type="evidence" value="ECO:0007669"/>
    <property type="project" value="UniProtKB-ARBA"/>
</dbReference>
<dbReference type="PANTHER" id="PTHR11014">
    <property type="entry name" value="PEPTIDASE M20 FAMILY MEMBER"/>
    <property type="match status" value="1"/>
</dbReference>
<feature type="binding site" evidence="2">
    <location>
        <position position="101"/>
    </location>
    <ligand>
        <name>Mn(2+)</name>
        <dbReference type="ChEBI" id="CHEBI:29035"/>
        <label>2</label>
    </ligand>
</feature>
<keyword evidence="2" id="KW-0464">Manganese</keyword>
<dbReference type="OrthoDB" id="9776731at2"/>
<dbReference type="Pfam" id="PF01546">
    <property type="entry name" value="Peptidase_M20"/>
    <property type="match status" value="1"/>
</dbReference>
<feature type="binding site" evidence="2">
    <location>
        <position position="359"/>
    </location>
    <ligand>
        <name>Mn(2+)</name>
        <dbReference type="ChEBI" id="CHEBI:29035"/>
        <label>2</label>
    </ligand>
</feature>
<dbReference type="Proteomes" id="UP000199545">
    <property type="component" value="Unassembled WGS sequence"/>
</dbReference>
<feature type="domain" description="Peptidase M20 dimerisation" evidence="3">
    <location>
        <begin position="184"/>
        <end position="277"/>
    </location>
</feature>
<dbReference type="GO" id="GO:0046872">
    <property type="term" value="F:metal ion binding"/>
    <property type="evidence" value="ECO:0007669"/>
    <property type="project" value="UniProtKB-KW"/>
</dbReference>
<dbReference type="Gene3D" id="3.40.630.10">
    <property type="entry name" value="Zn peptidases"/>
    <property type="match status" value="1"/>
</dbReference>
<dbReference type="Gene3D" id="3.30.70.360">
    <property type="match status" value="1"/>
</dbReference>
<accession>A0A1I3MP36</accession>
<evidence type="ECO:0000256" key="2">
    <source>
        <dbReference type="PIRSR" id="PIRSR005962-1"/>
    </source>
</evidence>
<dbReference type="NCBIfam" id="TIGR01891">
    <property type="entry name" value="amidohydrolases"/>
    <property type="match status" value="1"/>
</dbReference>
<feature type="binding site" evidence="2">
    <location>
        <position position="135"/>
    </location>
    <ligand>
        <name>Mn(2+)</name>
        <dbReference type="ChEBI" id="CHEBI:29035"/>
        <label>2</label>
    </ligand>
</feature>
<feature type="binding site" evidence="2">
    <location>
        <position position="160"/>
    </location>
    <ligand>
        <name>Mn(2+)</name>
        <dbReference type="ChEBI" id="CHEBI:29035"/>
        <label>2</label>
    </ligand>
</feature>
<keyword evidence="1 4" id="KW-0378">Hydrolase</keyword>
<dbReference type="PIRSF" id="PIRSF005962">
    <property type="entry name" value="Pept_M20D_amidohydro"/>
    <property type="match status" value="1"/>
</dbReference>
<dbReference type="FunFam" id="3.30.70.360:FF:000001">
    <property type="entry name" value="N-acetyldiaminopimelate deacetylase"/>
    <property type="match status" value="1"/>
</dbReference>
<dbReference type="InterPro" id="IPR036264">
    <property type="entry name" value="Bact_exopeptidase_dim_dom"/>
</dbReference>
<dbReference type="EMBL" id="FORR01000003">
    <property type="protein sequence ID" value="SFI98701.1"/>
    <property type="molecule type" value="Genomic_DNA"/>
</dbReference>
<reference evidence="4 5" key="1">
    <citation type="submission" date="2016-10" db="EMBL/GenBank/DDBJ databases">
        <authorList>
            <person name="de Groot N.N."/>
        </authorList>
    </citation>
    <scope>NUCLEOTIDE SEQUENCE [LARGE SCALE GENOMIC DNA]</scope>
    <source>
        <strain evidence="4 5">DSM 44778</strain>
    </source>
</reference>
<dbReference type="InterPro" id="IPR011650">
    <property type="entry name" value="Peptidase_M20_dimer"/>
</dbReference>
<comment type="cofactor">
    <cofactor evidence="2">
        <name>Mn(2+)</name>
        <dbReference type="ChEBI" id="CHEBI:29035"/>
    </cofactor>
    <text evidence="2">The Mn(2+) ion enhances activity.</text>
</comment>
<dbReference type="Pfam" id="PF07687">
    <property type="entry name" value="M20_dimer"/>
    <property type="match status" value="1"/>
</dbReference>
<dbReference type="SUPFAM" id="SSF53187">
    <property type="entry name" value="Zn-dependent exopeptidases"/>
    <property type="match status" value="1"/>
</dbReference>
<gene>
    <name evidence="4" type="ORF">SAMN05421852_103143</name>
</gene>
<dbReference type="GO" id="GO:0050118">
    <property type="term" value="F:N-acetyldiaminopimelate deacetylase activity"/>
    <property type="evidence" value="ECO:0007669"/>
    <property type="project" value="UniProtKB-ARBA"/>
</dbReference>
<dbReference type="CDD" id="cd08021">
    <property type="entry name" value="M20_Acy1_YhaA-like"/>
    <property type="match status" value="1"/>
</dbReference>
<feature type="binding site" evidence="2">
    <location>
        <position position="99"/>
    </location>
    <ligand>
        <name>Mn(2+)</name>
        <dbReference type="ChEBI" id="CHEBI:29035"/>
        <label>2</label>
    </ligand>
</feature>
<dbReference type="RefSeq" id="WP_093228498.1">
    <property type="nucleotide sequence ID" value="NZ_FORR01000003.1"/>
</dbReference>
<evidence type="ECO:0000313" key="4">
    <source>
        <dbReference type="EMBL" id="SFI98701.1"/>
    </source>
</evidence>
<evidence type="ECO:0000259" key="3">
    <source>
        <dbReference type="Pfam" id="PF07687"/>
    </source>
</evidence>
<evidence type="ECO:0000313" key="5">
    <source>
        <dbReference type="Proteomes" id="UP000199545"/>
    </source>
</evidence>
<protein>
    <submittedName>
        <fullName evidence="4">Amidohydrolase</fullName>
    </submittedName>
</protein>
<proteinExistence type="predicted"/>
<evidence type="ECO:0000256" key="1">
    <source>
        <dbReference type="ARBA" id="ARBA00022801"/>
    </source>
</evidence>
<keyword evidence="5" id="KW-1185">Reference proteome</keyword>
<dbReference type="PANTHER" id="PTHR11014:SF63">
    <property type="entry name" value="METALLOPEPTIDASE, PUTATIVE (AFU_ORTHOLOGUE AFUA_6G09600)-RELATED"/>
    <property type="match status" value="1"/>
</dbReference>
<dbReference type="AlphaFoldDB" id="A0A1I3MP36"/>
<keyword evidence="2" id="KW-0479">Metal-binding</keyword>
<dbReference type="InterPro" id="IPR017439">
    <property type="entry name" value="Amidohydrolase"/>
</dbReference>
<dbReference type="STRING" id="46223.SAMN05421852_103143"/>
<organism evidence="4 5">
    <name type="scientific">Thermoflavimicrobium dichotomicum</name>
    <dbReference type="NCBI Taxonomy" id="46223"/>
    <lineage>
        <taxon>Bacteria</taxon>
        <taxon>Bacillati</taxon>
        <taxon>Bacillota</taxon>
        <taxon>Bacilli</taxon>
        <taxon>Bacillales</taxon>
        <taxon>Thermoactinomycetaceae</taxon>
        <taxon>Thermoflavimicrobium</taxon>
    </lineage>
</organism>
<sequence>MKERIDQLFPQMVDWRRMFHQYPELSYQEKNTSEKIAQFLRELGLEVRTGIGGYGVTGLLKGKEAGPVVALRADMDALPIQDEKNCSYRSKVPGVMHACGHDAHMAMLMGTAMLLSEQKEKLKGDILFIFQPAEEKPPGGAIAMIQDGVLHGVDVIYGIHLWTPLPLGVVGVRGGEIMAASDAFMIEIIGRGGHGGIPHEAIDAVAIASHVVVNLQTIVSRQVDPLKSGVITVGSIQGGNAFNVIADTCCMLGTVRTFDPVIRKMLVERIEEVVKATCQMYGAQYRFEYTYGYPAVINDEQEAQRVANVASQIVGEQQVWHIPPMMPGEDFAYYLERIPGAFCFVGAGNPEKQIVAPHHHPLFDIDEEAMKVGIELFIRLAMDYLNKGTV</sequence>
<name>A0A1I3MP36_9BACL</name>
<dbReference type="SUPFAM" id="SSF55031">
    <property type="entry name" value="Bacterial exopeptidase dimerisation domain"/>
    <property type="match status" value="1"/>
</dbReference>